<proteinExistence type="predicted"/>
<name>A0A151M362_ALLMI</name>
<sequence>MYSFTMEWLLSLSLSFAAGGGEGKQQPQPEAGLFSGALLLKSRRGDNNKLACLPPCTTPGICGGGAIWDSMEVAAL</sequence>
<gene>
    <name evidence="2" type="ORF">Y1Q_0018912</name>
</gene>
<dbReference type="AlphaFoldDB" id="A0A151M362"/>
<evidence type="ECO:0008006" key="4">
    <source>
        <dbReference type="Google" id="ProtNLM"/>
    </source>
</evidence>
<evidence type="ECO:0000313" key="2">
    <source>
        <dbReference type="EMBL" id="KYO18938.1"/>
    </source>
</evidence>
<reference evidence="2 3" key="1">
    <citation type="journal article" date="2012" name="Genome Biol.">
        <title>Sequencing three crocodilian genomes to illuminate the evolution of archosaurs and amniotes.</title>
        <authorList>
            <person name="St John J.A."/>
            <person name="Braun E.L."/>
            <person name="Isberg S.R."/>
            <person name="Miles L.G."/>
            <person name="Chong A.Y."/>
            <person name="Gongora J."/>
            <person name="Dalzell P."/>
            <person name="Moran C."/>
            <person name="Bed'hom B."/>
            <person name="Abzhanov A."/>
            <person name="Burgess S.C."/>
            <person name="Cooksey A.M."/>
            <person name="Castoe T.A."/>
            <person name="Crawford N.G."/>
            <person name="Densmore L.D."/>
            <person name="Drew J.C."/>
            <person name="Edwards S.V."/>
            <person name="Faircloth B.C."/>
            <person name="Fujita M.K."/>
            <person name="Greenwold M.J."/>
            <person name="Hoffmann F.G."/>
            <person name="Howard J.M."/>
            <person name="Iguchi T."/>
            <person name="Janes D.E."/>
            <person name="Khan S.Y."/>
            <person name="Kohno S."/>
            <person name="de Koning A.J."/>
            <person name="Lance S.L."/>
            <person name="McCarthy F.M."/>
            <person name="McCormack J.E."/>
            <person name="Merchant M.E."/>
            <person name="Peterson D.G."/>
            <person name="Pollock D.D."/>
            <person name="Pourmand N."/>
            <person name="Raney B.J."/>
            <person name="Roessler K.A."/>
            <person name="Sanford J.R."/>
            <person name="Sawyer R.H."/>
            <person name="Schmidt C.J."/>
            <person name="Triplett E.W."/>
            <person name="Tuberville T.D."/>
            <person name="Venegas-Anaya M."/>
            <person name="Howard J.T."/>
            <person name="Jarvis E.D."/>
            <person name="Guillette L.J.Jr."/>
            <person name="Glenn T.C."/>
            <person name="Green R.E."/>
            <person name="Ray D.A."/>
        </authorList>
    </citation>
    <scope>NUCLEOTIDE SEQUENCE [LARGE SCALE GENOMIC DNA]</scope>
    <source>
        <strain evidence="2">KSC_2009_1</strain>
    </source>
</reference>
<keyword evidence="3" id="KW-1185">Reference proteome</keyword>
<keyword evidence="1" id="KW-0732">Signal</keyword>
<protein>
    <recommendedName>
        <fullName evidence="4">Secreted protein</fullName>
    </recommendedName>
</protein>
<accession>A0A151M362</accession>
<dbReference type="EMBL" id="AKHW03006769">
    <property type="protein sequence ID" value="KYO18938.1"/>
    <property type="molecule type" value="Genomic_DNA"/>
</dbReference>
<organism evidence="2 3">
    <name type="scientific">Alligator mississippiensis</name>
    <name type="common">American alligator</name>
    <dbReference type="NCBI Taxonomy" id="8496"/>
    <lineage>
        <taxon>Eukaryota</taxon>
        <taxon>Metazoa</taxon>
        <taxon>Chordata</taxon>
        <taxon>Craniata</taxon>
        <taxon>Vertebrata</taxon>
        <taxon>Euteleostomi</taxon>
        <taxon>Archelosauria</taxon>
        <taxon>Archosauria</taxon>
        <taxon>Crocodylia</taxon>
        <taxon>Alligatoridae</taxon>
        <taxon>Alligatorinae</taxon>
        <taxon>Alligator</taxon>
    </lineage>
</organism>
<evidence type="ECO:0000313" key="3">
    <source>
        <dbReference type="Proteomes" id="UP000050525"/>
    </source>
</evidence>
<dbReference type="Proteomes" id="UP000050525">
    <property type="component" value="Unassembled WGS sequence"/>
</dbReference>
<comment type="caution">
    <text evidence="2">The sequence shown here is derived from an EMBL/GenBank/DDBJ whole genome shotgun (WGS) entry which is preliminary data.</text>
</comment>
<feature type="signal peptide" evidence="1">
    <location>
        <begin position="1"/>
        <end position="23"/>
    </location>
</feature>
<evidence type="ECO:0000256" key="1">
    <source>
        <dbReference type="SAM" id="SignalP"/>
    </source>
</evidence>
<feature type="chain" id="PRO_5007584715" description="Secreted protein" evidence="1">
    <location>
        <begin position="24"/>
        <end position="76"/>
    </location>
</feature>